<dbReference type="GO" id="GO:0000287">
    <property type="term" value="F:magnesium ion binding"/>
    <property type="evidence" value="ECO:0007669"/>
    <property type="project" value="TreeGrafter"/>
</dbReference>
<dbReference type="InterPro" id="IPR036412">
    <property type="entry name" value="HAD-like_sf"/>
</dbReference>
<comment type="pathway">
    <text evidence="2">Amino-acid biosynthesis; L-serine biosynthesis; L-serine from 3-phospho-D-glycerate: step 3/3.</text>
</comment>
<dbReference type="Pfam" id="PF12710">
    <property type="entry name" value="HAD"/>
    <property type="match status" value="1"/>
</dbReference>
<evidence type="ECO:0000256" key="4">
    <source>
        <dbReference type="ARBA" id="ARBA00022605"/>
    </source>
</evidence>
<evidence type="ECO:0000256" key="7">
    <source>
        <dbReference type="ARBA" id="ARBA00022842"/>
    </source>
</evidence>
<dbReference type="PANTHER" id="PTHR43344:SF2">
    <property type="entry name" value="PHOSPHOSERINE PHOSPHATASE"/>
    <property type="match status" value="1"/>
</dbReference>
<sequence>MKQDKTVFLDLEGVLAPEMWPYLGKKFGLDALMATTREEPDYRHLMTRRVEALNAHGISMSAIQEAIAALPLFDGAVDFVRCLAREMTVILVTDSFRPMNEPYIRELRPDGVFCHSFLLDDRARIVGFDFWNELRGKHEAMSAWGRHAARTFAAGDAFNDLTLLRAVDRGILFRPSRATQAAATDLLWVSTYEELLGLFLADLEPATIARAAPPHRHARFAGENRGS</sequence>
<dbReference type="SUPFAM" id="SSF56784">
    <property type="entry name" value="HAD-like"/>
    <property type="match status" value="1"/>
</dbReference>
<comment type="catalytic activity">
    <reaction evidence="10">
        <text>O-phospho-D-serine + H2O = D-serine + phosphate</text>
        <dbReference type="Rhea" id="RHEA:24873"/>
        <dbReference type="ChEBI" id="CHEBI:15377"/>
        <dbReference type="ChEBI" id="CHEBI:35247"/>
        <dbReference type="ChEBI" id="CHEBI:43474"/>
        <dbReference type="ChEBI" id="CHEBI:58680"/>
        <dbReference type="EC" id="3.1.3.3"/>
    </reaction>
</comment>
<comment type="cofactor">
    <cofactor evidence="1">
        <name>Mg(2+)</name>
        <dbReference type="ChEBI" id="CHEBI:18420"/>
    </cofactor>
</comment>
<dbReference type="Proteomes" id="UP000589085">
    <property type="component" value="Unassembled WGS sequence"/>
</dbReference>
<keyword evidence="5" id="KW-0479">Metal-binding</keyword>
<evidence type="ECO:0000256" key="9">
    <source>
        <dbReference type="ARBA" id="ARBA00048138"/>
    </source>
</evidence>
<organism evidence="11 12">
    <name type="scientific">Gluconacetobacter sacchari</name>
    <dbReference type="NCBI Taxonomy" id="92759"/>
    <lineage>
        <taxon>Bacteria</taxon>
        <taxon>Pseudomonadati</taxon>
        <taxon>Pseudomonadota</taxon>
        <taxon>Alphaproteobacteria</taxon>
        <taxon>Acetobacterales</taxon>
        <taxon>Acetobacteraceae</taxon>
        <taxon>Gluconacetobacter</taxon>
    </lineage>
</organism>
<dbReference type="EC" id="3.1.3.3" evidence="3"/>
<reference evidence="11 12" key="1">
    <citation type="submission" date="2020-04" db="EMBL/GenBank/DDBJ databases">
        <title>Description of novel Gluconacetobacter.</title>
        <authorList>
            <person name="Sombolestani A."/>
        </authorList>
    </citation>
    <scope>NUCLEOTIDE SEQUENCE [LARGE SCALE GENOMIC DNA]</scope>
    <source>
        <strain evidence="11 12">LMG 19747</strain>
    </source>
</reference>
<evidence type="ECO:0000256" key="5">
    <source>
        <dbReference type="ARBA" id="ARBA00022723"/>
    </source>
</evidence>
<protein>
    <recommendedName>
        <fullName evidence="3">phosphoserine phosphatase</fullName>
        <ecNumber evidence="3">3.1.3.3</ecNumber>
    </recommendedName>
</protein>
<dbReference type="GO" id="GO:0036424">
    <property type="term" value="F:L-phosphoserine phosphatase activity"/>
    <property type="evidence" value="ECO:0007669"/>
    <property type="project" value="TreeGrafter"/>
</dbReference>
<dbReference type="AlphaFoldDB" id="A0A7W4NMU9"/>
<keyword evidence="7" id="KW-0460">Magnesium</keyword>
<name>A0A7W4NMU9_9PROT</name>
<dbReference type="InterPro" id="IPR050582">
    <property type="entry name" value="HAD-like_SerB"/>
</dbReference>
<dbReference type="EMBL" id="JABEQJ010000012">
    <property type="protein sequence ID" value="MBB2160677.1"/>
    <property type="molecule type" value="Genomic_DNA"/>
</dbReference>
<dbReference type="PANTHER" id="PTHR43344">
    <property type="entry name" value="PHOSPHOSERINE PHOSPHATASE"/>
    <property type="match status" value="1"/>
</dbReference>
<evidence type="ECO:0000256" key="8">
    <source>
        <dbReference type="ARBA" id="ARBA00023299"/>
    </source>
</evidence>
<gene>
    <name evidence="11" type="primary">thrH</name>
    <name evidence="11" type="ORF">HLH48_10895</name>
</gene>
<evidence type="ECO:0000256" key="10">
    <source>
        <dbReference type="ARBA" id="ARBA00048523"/>
    </source>
</evidence>
<keyword evidence="4" id="KW-0028">Amino-acid biosynthesis</keyword>
<keyword evidence="8" id="KW-0718">Serine biosynthesis</keyword>
<evidence type="ECO:0000313" key="12">
    <source>
        <dbReference type="Proteomes" id="UP000589085"/>
    </source>
</evidence>
<keyword evidence="6" id="KW-0378">Hydrolase</keyword>
<comment type="catalytic activity">
    <reaction evidence="9">
        <text>O-phospho-L-serine + H2O = L-serine + phosphate</text>
        <dbReference type="Rhea" id="RHEA:21208"/>
        <dbReference type="ChEBI" id="CHEBI:15377"/>
        <dbReference type="ChEBI" id="CHEBI:33384"/>
        <dbReference type="ChEBI" id="CHEBI:43474"/>
        <dbReference type="ChEBI" id="CHEBI:57524"/>
        <dbReference type="EC" id="3.1.3.3"/>
    </reaction>
</comment>
<dbReference type="RefSeq" id="WP_182997527.1">
    <property type="nucleotide sequence ID" value="NZ_JABEQJ010000012.1"/>
</dbReference>
<proteinExistence type="predicted"/>
<keyword evidence="11" id="KW-0808">Transferase</keyword>
<dbReference type="NCBIfam" id="NF010109">
    <property type="entry name" value="PRK13582.1"/>
    <property type="match status" value="1"/>
</dbReference>
<dbReference type="Gene3D" id="3.40.50.1000">
    <property type="entry name" value="HAD superfamily/HAD-like"/>
    <property type="match status" value="1"/>
</dbReference>
<evidence type="ECO:0000256" key="1">
    <source>
        <dbReference type="ARBA" id="ARBA00001946"/>
    </source>
</evidence>
<dbReference type="Gene3D" id="3.90.1470.10">
    <property type="entry name" value="thrh gene product, domain 2"/>
    <property type="match status" value="1"/>
</dbReference>
<evidence type="ECO:0000313" key="11">
    <source>
        <dbReference type="EMBL" id="MBB2160677.1"/>
    </source>
</evidence>
<evidence type="ECO:0000256" key="3">
    <source>
        <dbReference type="ARBA" id="ARBA00012640"/>
    </source>
</evidence>
<accession>A0A7W4NMU9</accession>
<dbReference type="GO" id="GO:0006564">
    <property type="term" value="P:L-serine biosynthetic process"/>
    <property type="evidence" value="ECO:0007669"/>
    <property type="project" value="UniProtKB-KW"/>
</dbReference>
<evidence type="ECO:0000256" key="2">
    <source>
        <dbReference type="ARBA" id="ARBA00005135"/>
    </source>
</evidence>
<dbReference type="GO" id="GO:0005737">
    <property type="term" value="C:cytoplasm"/>
    <property type="evidence" value="ECO:0007669"/>
    <property type="project" value="TreeGrafter"/>
</dbReference>
<evidence type="ECO:0000256" key="6">
    <source>
        <dbReference type="ARBA" id="ARBA00022801"/>
    </source>
</evidence>
<comment type="caution">
    <text evidence="11">The sequence shown here is derived from an EMBL/GenBank/DDBJ whole genome shotgun (WGS) entry which is preliminary data.</text>
</comment>
<dbReference type="InterPro" id="IPR023214">
    <property type="entry name" value="HAD_sf"/>
</dbReference>
<dbReference type="GO" id="GO:0016740">
    <property type="term" value="F:transferase activity"/>
    <property type="evidence" value="ECO:0007669"/>
    <property type="project" value="UniProtKB-KW"/>
</dbReference>